<dbReference type="InterPro" id="IPR041489">
    <property type="entry name" value="PDZ_6"/>
</dbReference>
<dbReference type="SUPFAM" id="SSF50156">
    <property type="entry name" value="PDZ domain-like"/>
    <property type="match status" value="1"/>
</dbReference>
<dbReference type="AlphaFoldDB" id="U5QF17"/>
<dbReference type="EMBL" id="CP003587">
    <property type="protein sequence ID" value="AGY56285.1"/>
    <property type="molecule type" value="Genomic_DNA"/>
</dbReference>
<dbReference type="Gene3D" id="2.30.42.10">
    <property type="match status" value="1"/>
</dbReference>
<organism evidence="2 3">
    <name type="scientific">Gloeobacter kilaueensis (strain ATCC BAA-2537 / CCAP 1431/1 / ULC 316 / JS1)</name>
    <dbReference type="NCBI Taxonomy" id="1183438"/>
    <lineage>
        <taxon>Bacteria</taxon>
        <taxon>Bacillati</taxon>
        <taxon>Cyanobacteriota</taxon>
        <taxon>Cyanophyceae</taxon>
        <taxon>Gloeobacterales</taxon>
        <taxon>Gloeobacteraceae</taxon>
        <taxon>Gloeobacter</taxon>
    </lineage>
</organism>
<dbReference type="Pfam" id="PF13975">
    <property type="entry name" value="gag-asp_proteas"/>
    <property type="match status" value="1"/>
</dbReference>
<dbReference type="InterPro" id="IPR001969">
    <property type="entry name" value="Aspartic_peptidase_AS"/>
</dbReference>
<dbReference type="OrthoDB" id="947490at2"/>
<dbReference type="CDD" id="cd05483">
    <property type="entry name" value="retropepsin_like_bacteria"/>
    <property type="match status" value="1"/>
</dbReference>
<feature type="domain" description="PDZ" evidence="1">
    <location>
        <begin position="321"/>
        <end position="405"/>
    </location>
</feature>
<dbReference type="Gene3D" id="2.40.70.10">
    <property type="entry name" value="Acid Proteases"/>
    <property type="match status" value="2"/>
</dbReference>
<dbReference type="Pfam" id="PF17820">
    <property type="entry name" value="PDZ_6"/>
    <property type="match status" value="1"/>
</dbReference>
<sequence>MRNRLDLVFIPKILATVLVLSFLATFVFAAERASVAECRVSNAEQVKNERTITVPFHSSPAGLAAFSTKINGQEPFNFVLDTGATFNSVSENVVQKLHLPLRILANPFSVETDGSLPTQISGESIANELEIGNLKLRNVVLRILPASAMSRSSFLSKIDGILGVSFFQDFLVQLDYVNLSATFSDFDRSLSGCDVAVIPFTQGPTGMPIVEGEIDGIPAQLDVDTGSSSSLILYRPFVEKNGLYKLYSRKIPSSKSSLGGVLYTERARAQVLKIGQFEIKKPLIELVSENEKSTDANSASGVIGNDILSRFNVTFDFKRQQVALQKSARFDQVSHYVVLGMYVDLTDGKVSSVTRNGLAERSGLRTGDRIVAIDGKPFKKLNSVEVVSKLQQLPDNKVRLTVRRKDKYLNILFKFEDAL</sequence>
<keyword evidence="2" id="KW-0378">Hydrolase</keyword>
<dbReference type="PROSITE" id="PS00141">
    <property type="entry name" value="ASP_PROTEASE"/>
    <property type="match status" value="2"/>
</dbReference>
<dbReference type="HOGENOM" id="CLU_039603_0_0_3"/>
<accession>U5QF17</accession>
<dbReference type="RefSeq" id="WP_023171270.1">
    <property type="nucleotide sequence ID" value="NC_022600.1"/>
</dbReference>
<evidence type="ECO:0000313" key="3">
    <source>
        <dbReference type="Proteomes" id="UP000017396"/>
    </source>
</evidence>
<dbReference type="InterPro" id="IPR034122">
    <property type="entry name" value="Retropepsin-like_bacterial"/>
</dbReference>
<gene>
    <name evidence="2" type="ORF">GKIL_0038</name>
</gene>
<keyword evidence="3" id="KW-1185">Reference proteome</keyword>
<dbReference type="STRING" id="1183438.GKIL_0038"/>
<name>U5QF17_GLOK1</name>
<dbReference type="InterPro" id="IPR036034">
    <property type="entry name" value="PDZ_sf"/>
</dbReference>
<dbReference type="Proteomes" id="UP000017396">
    <property type="component" value="Chromosome"/>
</dbReference>
<keyword evidence="2" id="KW-0645">Protease</keyword>
<dbReference type="GO" id="GO:0004190">
    <property type="term" value="F:aspartic-type endopeptidase activity"/>
    <property type="evidence" value="ECO:0007669"/>
    <property type="project" value="InterPro"/>
</dbReference>
<evidence type="ECO:0000259" key="1">
    <source>
        <dbReference type="PROSITE" id="PS50106"/>
    </source>
</evidence>
<dbReference type="SUPFAM" id="SSF50630">
    <property type="entry name" value="Acid proteases"/>
    <property type="match status" value="2"/>
</dbReference>
<dbReference type="KEGG" id="glj:GKIL_0038"/>
<dbReference type="PROSITE" id="PS50106">
    <property type="entry name" value="PDZ"/>
    <property type="match status" value="1"/>
</dbReference>
<proteinExistence type="predicted"/>
<dbReference type="eggNOG" id="COG0793">
    <property type="taxonomic scope" value="Bacteria"/>
</dbReference>
<dbReference type="InterPro" id="IPR001478">
    <property type="entry name" value="PDZ"/>
</dbReference>
<reference evidence="2 3" key="1">
    <citation type="journal article" date="2013" name="PLoS ONE">
        <title>Cultivation and Complete Genome Sequencing of Gloeobacter kilaueensis sp. nov., from a Lava Cave in Kilauea Caldera, Hawai'i.</title>
        <authorList>
            <person name="Saw J.H."/>
            <person name="Schatz M."/>
            <person name="Brown M.V."/>
            <person name="Kunkel D.D."/>
            <person name="Foster J.S."/>
            <person name="Shick H."/>
            <person name="Christensen S."/>
            <person name="Hou S."/>
            <person name="Wan X."/>
            <person name="Donachie S.P."/>
        </authorList>
    </citation>
    <scope>NUCLEOTIDE SEQUENCE [LARGE SCALE GENOMIC DNA]</scope>
    <source>
        <strain evidence="3">JS</strain>
    </source>
</reference>
<dbReference type="InterPro" id="IPR021109">
    <property type="entry name" value="Peptidase_aspartic_dom_sf"/>
</dbReference>
<protein>
    <submittedName>
        <fullName evidence="2">Carboxyl-terminal processing protease,Provisional</fullName>
    </submittedName>
</protein>
<evidence type="ECO:0000313" key="2">
    <source>
        <dbReference type="EMBL" id="AGY56285.1"/>
    </source>
</evidence>
<dbReference type="GO" id="GO:0006508">
    <property type="term" value="P:proteolysis"/>
    <property type="evidence" value="ECO:0007669"/>
    <property type="project" value="UniProtKB-KW"/>
</dbReference>
<dbReference type="SMART" id="SM00228">
    <property type="entry name" value="PDZ"/>
    <property type="match status" value="1"/>
</dbReference>